<proteinExistence type="predicted"/>
<keyword evidence="3" id="KW-1185">Reference proteome</keyword>
<dbReference type="Proteomes" id="UP001596328">
    <property type="component" value="Unassembled WGS sequence"/>
</dbReference>
<sequence length="52" mass="5360">MQAIAVREGEDEPVLVEKPRPEPGSGEALVRTLRVGVDGTDHEVIAGGHGGA</sequence>
<feature type="non-terminal residue" evidence="2">
    <location>
        <position position="52"/>
    </location>
</feature>
<comment type="caution">
    <text evidence="2">The sequence shown here is derived from an EMBL/GenBank/DDBJ whole genome shotgun (WGS) entry which is preliminary data.</text>
</comment>
<gene>
    <name evidence="2" type="ORF">ACFQE1_16935</name>
</gene>
<dbReference type="Gene3D" id="3.90.180.10">
    <property type="entry name" value="Medium-chain alcohol dehydrogenases, catalytic domain"/>
    <property type="match status" value="1"/>
</dbReference>
<reference evidence="2 3" key="1">
    <citation type="journal article" date="2019" name="Int. J. Syst. Evol. Microbiol.">
        <title>The Global Catalogue of Microorganisms (GCM) 10K type strain sequencing project: providing services to taxonomists for standard genome sequencing and annotation.</title>
        <authorList>
            <consortium name="The Broad Institute Genomics Platform"/>
            <consortium name="The Broad Institute Genome Sequencing Center for Infectious Disease"/>
            <person name="Wu L."/>
            <person name="Ma J."/>
        </authorList>
    </citation>
    <scope>NUCLEOTIDE SEQUENCE [LARGE SCALE GENOMIC DNA]</scope>
    <source>
        <strain evidence="2 3">NBRC 111368</strain>
    </source>
</reference>
<dbReference type="SUPFAM" id="SSF50129">
    <property type="entry name" value="GroES-like"/>
    <property type="match status" value="1"/>
</dbReference>
<protein>
    <submittedName>
        <fullName evidence="2">Glucose dehydrogenase</fullName>
    </submittedName>
</protein>
<organism evidence="2 3">
    <name type="scientific">Halobium palmae</name>
    <dbReference type="NCBI Taxonomy" id="1776492"/>
    <lineage>
        <taxon>Archaea</taxon>
        <taxon>Methanobacteriati</taxon>
        <taxon>Methanobacteriota</taxon>
        <taxon>Stenosarchaea group</taxon>
        <taxon>Halobacteria</taxon>
        <taxon>Halobacteriales</taxon>
        <taxon>Haloferacaceae</taxon>
        <taxon>Halobium</taxon>
    </lineage>
</organism>
<feature type="region of interest" description="Disordered" evidence="1">
    <location>
        <begin position="1"/>
        <end position="26"/>
    </location>
</feature>
<dbReference type="EMBL" id="JBHSWU010000838">
    <property type="protein sequence ID" value="MFC6726017.1"/>
    <property type="molecule type" value="Genomic_DNA"/>
</dbReference>
<accession>A0ABD5S3E3</accession>
<name>A0ABD5S3E3_9EURY</name>
<evidence type="ECO:0000256" key="1">
    <source>
        <dbReference type="SAM" id="MobiDB-lite"/>
    </source>
</evidence>
<dbReference type="AlphaFoldDB" id="A0ABD5S3E3"/>
<dbReference type="InterPro" id="IPR011032">
    <property type="entry name" value="GroES-like_sf"/>
</dbReference>
<evidence type="ECO:0000313" key="3">
    <source>
        <dbReference type="Proteomes" id="UP001596328"/>
    </source>
</evidence>
<evidence type="ECO:0000313" key="2">
    <source>
        <dbReference type="EMBL" id="MFC6726017.1"/>
    </source>
</evidence>